<proteinExistence type="inferred from homology"/>
<keyword evidence="3" id="KW-0328">Glycosyltransferase</keyword>
<dbReference type="AlphaFoldDB" id="A0A7W9W750"/>
<evidence type="ECO:0000256" key="6">
    <source>
        <dbReference type="ARBA" id="ARBA00039022"/>
    </source>
</evidence>
<dbReference type="EC" id="2.4.1.266" evidence="6"/>
<accession>A0A7W9W750</accession>
<feature type="domain" description="Glycosyltransferase 2-like" evidence="10">
    <location>
        <begin position="4"/>
        <end position="126"/>
    </location>
</feature>
<keyword evidence="5" id="KW-0460">Magnesium</keyword>
<name>A0A7W9W750_ARMRO</name>
<dbReference type="InterPro" id="IPR050256">
    <property type="entry name" value="Glycosyltransferase_2"/>
</dbReference>
<comment type="similarity">
    <text evidence="2">Belongs to the glycosyltransferase 2 family.</text>
</comment>
<evidence type="ECO:0000256" key="7">
    <source>
        <dbReference type="ARBA" id="ARBA00040894"/>
    </source>
</evidence>
<dbReference type="PANTHER" id="PTHR48090:SF10">
    <property type="entry name" value="GLUCOSYL-3-PHOSPHOGLYCERATE SYNTHASE"/>
    <property type="match status" value="1"/>
</dbReference>
<dbReference type="Pfam" id="PF00535">
    <property type="entry name" value="Glycos_transf_2"/>
    <property type="match status" value="1"/>
</dbReference>
<evidence type="ECO:0000256" key="3">
    <source>
        <dbReference type="ARBA" id="ARBA00022676"/>
    </source>
</evidence>
<evidence type="ECO:0000259" key="10">
    <source>
        <dbReference type="Pfam" id="PF00535"/>
    </source>
</evidence>
<dbReference type="SUPFAM" id="SSF53448">
    <property type="entry name" value="Nucleotide-diphospho-sugar transferases"/>
    <property type="match status" value="1"/>
</dbReference>
<dbReference type="EMBL" id="JACHGW010000004">
    <property type="protein sequence ID" value="MBB6052099.1"/>
    <property type="molecule type" value="Genomic_DNA"/>
</dbReference>
<dbReference type="GO" id="GO:0016757">
    <property type="term" value="F:glycosyltransferase activity"/>
    <property type="evidence" value="ECO:0007669"/>
    <property type="project" value="UniProtKB-KW"/>
</dbReference>
<keyword evidence="12" id="KW-1185">Reference proteome</keyword>
<organism evidence="11 12">
    <name type="scientific">Armatimonas rosea</name>
    <dbReference type="NCBI Taxonomy" id="685828"/>
    <lineage>
        <taxon>Bacteria</taxon>
        <taxon>Bacillati</taxon>
        <taxon>Armatimonadota</taxon>
        <taxon>Armatimonadia</taxon>
        <taxon>Armatimonadales</taxon>
        <taxon>Armatimonadaceae</taxon>
        <taxon>Armatimonas</taxon>
    </lineage>
</organism>
<comment type="catalytic activity">
    <reaction evidence="9">
        <text>an NDP-alpha-D-glucose + (2R)-3-phosphoglycerate = (2R)-2-O-(alpha-D-glucopyranosyl)-3-phospho-glycerate + a ribonucleoside 5'-diphosphate + H(+)</text>
        <dbReference type="Rhea" id="RHEA:47244"/>
        <dbReference type="ChEBI" id="CHEBI:15378"/>
        <dbReference type="ChEBI" id="CHEBI:57930"/>
        <dbReference type="ChEBI" id="CHEBI:58272"/>
        <dbReference type="ChEBI" id="CHEBI:62600"/>
        <dbReference type="ChEBI" id="CHEBI:76533"/>
        <dbReference type="EC" id="2.4.1.266"/>
    </reaction>
    <physiologicalReaction direction="left-to-right" evidence="9">
        <dbReference type="Rhea" id="RHEA:47245"/>
    </physiologicalReaction>
</comment>
<evidence type="ECO:0000256" key="1">
    <source>
        <dbReference type="ARBA" id="ARBA00001946"/>
    </source>
</evidence>
<dbReference type="RefSeq" id="WP_184200488.1">
    <property type="nucleotide sequence ID" value="NZ_JACHGW010000004.1"/>
</dbReference>
<comment type="cofactor">
    <cofactor evidence="1">
        <name>Mg(2+)</name>
        <dbReference type="ChEBI" id="CHEBI:18420"/>
    </cofactor>
</comment>
<reference evidence="11 12" key="1">
    <citation type="submission" date="2020-08" db="EMBL/GenBank/DDBJ databases">
        <title>Genomic Encyclopedia of Type Strains, Phase IV (KMG-IV): sequencing the most valuable type-strain genomes for metagenomic binning, comparative biology and taxonomic classification.</title>
        <authorList>
            <person name="Goeker M."/>
        </authorList>
    </citation>
    <scope>NUCLEOTIDE SEQUENCE [LARGE SCALE GENOMIC DNA]</scope>
    <source>
        <strain evidence="11 12">DSM 23562</strain>
    </source>
</reference>
<dbReference type="Gene3D" id="3.90.550.10">
    <property type="entry name" value="Spore Coat Polysaccharide Biosynthesis Protein SpsA, Chain A"/>
    <property type="match status" value="1"/>
</dbReference>
<dbReference type="PANTHER" id="PTHR48090">
    <property type="entry name" value="UNDECAPRENYL-PHOSPHATE 4-DEOXY-4-FORMAMIDO-L-ARABINOSE TRANSFERASE-RELATED"/>
    <property type="match status" value="1"/>
</dbReference>
<evidence type="ECO:0000313" key="11">
    <source>
        <dbReference type="EMBL" id="MBB6052099.1"/>
    </source>
</evidence>
<dbReference type="InterPro" id="IPR001173">
    <property type="entry name" value="Glyco_trans_2-like"/>
</dbReference>
<protein>
    <recommendedName>
        <fullName evidence="7">Glucosyl-3-phosphoglycerate synthase</fullName>
        <ecNumber evidence="6">2.4.1.266</ecNumber>
    </recommendedName>
</protein>
<evidence type="ECO:0000256" key="2">
    <source>
        <dbReference type="ARBA" id="ARBA00006739"/>
    </source>
</evidence>
<evidence type="ECO:0000256" key="5">
    <source>
        <dbReference type="ARBA" id="ARBA00022842"/>
    </source>
</evidence>
<dbReference type="InterPro" id="IPR029044">
    <property type="entry name" value="Nucleotide-diphossugar_trans"/>
</dbReference>
<evidence type="ECO:0000256" key="4">
    <source>
        <dbReference type="ARBA" id="ARBA00022679"/>
    </source>
</evidence>
<comment type="catalytic activity">
    <reaction evidence="8">
        <text>(2R)-3-phosphoglycerate + UDP-alpha-D-glucose = (2R)-2-O-(alpha-D-glucopyranosyl)-3-phospho-glycerate + UDP + H(+)</text>
        <dbReference type="Rhea" id="RHEA:31319"/>
        <dbReference type="ChEBI" id="CHEBI:15378"/>
        <dbReference type="ChEBI" id="CHEBI:58223"/>
        <dbReference type="ChEBI" id="CHEBI:58272"/>
        <dbReference type="ChEBI" id="CHEBI:58885"/>
        <dbReference type="ChEBI" id="CHEBI:62600"/>
        <dbReference type="EC" id="2.4.1.266"/>
    </reaction>
    <physiologicalReaction direction="left-to-right" evidence="8">
        <dbReference type="Rhea" id="RHEA:31320"/>
    </physiologicalReaction>
</comment>
<dbReference type="CDD" id="cd04179">
    <property type="entry name" value="DPM_DPG-synthase_like"/>
    <property type="match status" value="1"/>
</dbReference>
<evidence type="ECO:0000256" key="8">
    <source>
        <dbReference type="ARBA" id="ARBA00048689"/>
    </source>
</evidence>
<evidence type="ECO:0000313" key="12">
    <source>
        <dbReference type="Proteomes" id="UP000520814"/>
    </source>
</evidence>
<sequence>MTLTVLIPAYNEAERITATVAVALALPDVNDVLVIDDGSTDDTTRRATAAGARVLTLKQNGGKAAALTAGLQATTSEFLLLLDADLGATAAEASKLSTPVLQGDADMTVALFPVVPGRGGGMGIVLRLARWGVKRATGKTMQAPLSGQRCLKRAVLEAALPLAEGFGIETGLDISALKAGFRVLEVPTTMDHRVTQNDLAGRLHRLRQLRDVAKALLR</sequence>
<dbReference type="Proteomes" id="UP000520814">
    <property type="component" value="Unassembled WGS sequence"/>
</dbReference>
<comment type="caution">
    <text evidence="11">The sequence shown here is derived from an EMBL/GenBank/DDBJ whole genome shotgun (WGS) entry which is preliminary data.</text>
</comment>
<gene>
    <name evidence="11" type="ORF">HNQ39_003920</name>
</gene>
<evidence type="ECO:0000256" key="9">
    <source>
        <dbReference type="ARBA" id="ARBA00048997"/>
    </source>
</evidence>
<keyword evidence="4 11" id="KW-0808">Transferase</keyword>